<dbReference type="EnsemblMetazoa" id="SMAR003022-RA">
    <property type="protein sequence ID" value="SMAR003022-PA"/>
    <property type="gene ID" value="SMAR003022"/>
</dbReference>
<evidence type="ECO:0000256" key="1">
    <source>
        <dbReference type="ARBA" id="ARBA00004141"/>
    </source>
</evidence>
<dbReference type="AlphaFoldDB" id="T1IPR8"/>
<evidence type="ECO:0000256" key="2">
    <source>
        <dbReference type="ARBA" id="ARBA00022692"/>
    </source>
</evidence>
<dbReference type="PANTHER" id="PTHR21676">
    <property type="entry name" value="PROTEIN STUM"/>
    <property type="match status" value="1"/>
</dbReference>
<evidence type="ECO:0000256" key="6">
    <source>
        <dbReference type="SAM" id="Phobius"/>
    </source>
</evidence>
<evidence type="ECO:0000256" key="5">
    <source>
        <dbReference type="SAM" id="MobiDB-lite"/>
    </source>
</evidence>
<dbReference type="GO" id="GO:0042330">
    <property type="term" value="P:taxis"/>
    <property type="evidence" value="ECO:0007669"/>
    <property type="project" value="TreeGrafter"/>
</dbReference>
<reference evidence="7" key="2">
    <citation type="submission" date="2015-02" db="UniProtKB">
        <authorList>
            <consortium name="EnsemblMetazoa"/>
        </authorList>
    </citation>
    <scope>IDENTIFICATION</scope>
</reference>
<evidence type="ECO:0000256" key="3">
    <source>
        <dbReference type="ARBA" id="ARBA00022989"/>
    </source>
</evidence>
<dbReference type="GO" id="GO:0016020">
    <property type="term" value="C:membrane"/>
    <property type="evidence" value="ECO:0007669"/>
    <property type="project" value="UniProtKB-SubCell"/>
</dbReference>
<proteinExistence type="predicted"/>
<dbReference type="GO" id="GO:0019230">
    <property type="term" value="P:proprioception"/>
    <property type="evidence" value="ECO:0007669"/>
    <property type="project" value="TreeGrafter"/>
</dbReference>
<dbReference type="Pfam" id="PF15795">
    <property type="entry name" value="Spec3"/>
    <property type="match status" value="1"/>
</dbReference>
<dbReference type="PANTHER" id="PTHR21676:SF6">
    <property type="entry name" value="PROTEIN STUM"/>
    <property type="match status" value="1"/>
</dbReference>
<dbReference type="GO" id="GO:0050954">
    <property type="term" value="P:sensory perception of mechanical stimulus"/>
    <property type="evidence" value="ECO:0007669"/>
    <property type="project" value="TreeGrafter"/>
</dbReference>
<sequence>MVQWEEGLTPSPCPSDSIDSSEEDSTIVFDETESTALKMLSPNENGSWIRAAIPHLPRRLAAFYLVLNIGLPGSGTVLSGWSTLCVGKSRMPNHSLMIMVNTSVGVAQFLTIPWLLVGWFWSIAWGIILWLLAGKAKQQHKPNQLLV</sequence>
<dbReference type="HOGENOM" id="CLU_1770394_0_0_1"/>
<dbReference type="GO" id="GO:0071683">
    <property type="term" value="C:sensory dendrite"/>
    <property type="evidence" value="ECO:0007669"/>
    <property type="project" value="TreeGrafter"/>
</dbReference>
<keyword evidence="4 6" id="KW-0472">Membrane</keyword>
<comment type="subcellular location">
    <subcellularLocation>
        <location evidence="1">Membrane</location>
        <topology evidence="1">Multi-pass membrane protein</topology>
    </subcellularLocation>
</comment>
<keyword evidence="8" id="KW-1185">Reference proteome</keyword>
<feature type="transmembrane region" description="Helical" evidence="6">
    <location>
        <begin position="60"/>
        <end position="84"/>
    </location>
</feature>
<feature type="transmembrane region" description="Helical" evidence="6">
    <location>
        <begin position="104"/>
        <end position="132"/>
    </location>
</feature>
<dbReference type="Proteomes" id="UP000014500">
    <property type="component" value="Unassembled WGS sequence"/>
</dbReference>
<evidence type="ECO:0000313" key="8">
    <source>
        <dbReference type="Proteomes" id="UP000014500"/>
    </source>
</evidence>
<evidence type="ECO:0000256" key="4">
    <source>
        <dbReference type="ARBA" id="ARBA00023136"/>
    </source>
</evidence>
<accession>T1IPR8</accession>
<dbReference type="eggNOG" id="ENOG502S270">
    <property type="taxonomic scope" value="Eukaryota"/>
</dbReference>
<dbReference type="EMBL" id="JH431265">
    <property type="status" value="NOT_ANNOTATED_CDS"/>
    <property type="molecule type" value="Genomic_DNA"/>
</dbReference>
<organism evidence="7 8">
    <name type="scientific">Strigamia maritima</name>
    <name type="common">European centipede</name>
    <name type="synonym">Geophilus maritimus</name>
    <dbReference type="NCBI Taxonomy" id="126957"/>
    <lineage>
        <taxon>Eukaryota</taxon>
        <taxon>Metazoa</taxon>
        <taxon>Ecdysozoa</taxon>
        <taxon>Arthropoda</taxon>
        <taxon>Myriapoda</taxon>
        <taxon>Chilopoda</taxon>
        <taxon>Pleurostigmophora</taxon>
        <taxon>Geophilomorpha</taxon>
        <taxon>Linotaeniidae</taxon>
        <taxon>Strigamia</taxon>
    </lineage>
</organism>
<name>T1IPR8_STRMM</name>
<reference evidence="8" key="1">
    <citation type="submission" date="2011-05" db="EMBL/GenBank/DDBJ databases">
        <authorList>
            <person name="Richards S.R."/>
            <person name="Qu J."/>
            <person name="Jiang H."/>
            <person name="Jhangiani S.N."/>
            <person name="Agravi P."/>
            <person name="Goodspeed R."/>
            <person name="Gross S."/>
            <person name="Mandapat C."/>
            <person name="Jackson L."/>
            <person name="Mathew T."/>
            <person name="Pu L."/>
            <person name="Thornton R."/>
            <person name="Saada N."/>
            <person name="Wilczek-Boney K.B."/>
            <person name="Lee S."/>
            <person name="Kovar C."/>
            <person name="Wu Y."/>
            <person name="Scherer S.E."/>
            <person name="Worley K.C."/>
            <person name="Muzny D.M."/>
            <person name="Gibbs R."/>
        </authorList>
    </citation>
    <scope>NUCLEOTIDE SEQUENCE</scope>
    <source>
        <strain evidence="8">Brora</strain>
    </source>
</reference>
<dbReference type="InterPro" id="IPR026673">
    <property type="entry name" value="SPEC3/Stum"/>
</dbReference>
<protein>
    <submittedName>
        <fullName evidence="7">Uncharacterized protein</fullName>
    </submittedName>
</protein>
<keyword evidence="3 6" id="KW-1133">Transmembrane helix</keyword>
<evidence type="ECO:0000313" key="7">
    <source>
        <dbReference type="EnsemblMetazoa" id="SMAR003022-PA"/>
    </source>
</evidence>
<feature type="region of interest" description="Disordered" evidence="5">
    <location>
        <begin position="1"/>
        <end position="24"/>
    </location>
</feature>
<dbReference type="PhylomeDB" id="T1IPR8"/>
<keyword evidence="2 6" id="KW-0812">Transmembrane</keyword>